<gene>
    <name evidence="1" type="ORF">DLJ59_10150</name>
</gene>
<protein>
    <submittedName>
        <fullName evidence="1">Uncharacterized protein</fullName>
    </submittedName>
</protein>
<evidence type="ECO:0000313" key="2">
    <source>
        <dbReference type="Proteomes" id="UP000282312"/>
    </source>
</evidence>
<keyword evidence="2" id="KW-1185">Reference proteome</keyword>
<organism evidence="1 2">
    <name type="scientific">Micromonospora inaquosa</name>
    <dbReference type="NCBI Taxonomy" id="2203716"/>
    <lineage>
        <taxon>Bacteria</taxon>
        <taxon>Bacillati</taxon>
        <taxon>Actinomycetota</taxon>
        <taxon>Actinomycetes</taxon>
        <taxon>Micromonosporales</taxon>
        <taxon>Micromonosporaceae</taxon>
        <taxon>Micromonospora</taxon>
    </lineage>
</organism>
<evidence type="ECO:0000313" key="1">
    <source>
        <dbReference type="EMBL" id="RQX04275.1"/>
    </source>
</evidence>
<sequence length="67" mass="7469">MVRRVPSVLVSHGKVAEMRRRAAVRFHVLPRFNGSRSELEALVVRRDRLLVTTGAVPAVDPGQRGTH</sequence>
<dbReference type="Proteomes" id="UP000282312">
    <property type="component" value="Unassembled WGS sequence"/>
</dbReference>
<proteinExistence type="predicted"/>
<name>A0A3N9WTQ6_9ACTN</name>
<reference evidence="1 2" key="1">
    <citation type="submission" date="2018-05" db="EMBL/GenBank/DDBJ databases">
        <title>Micromonospora from Atacama Desert.</title>
        <authorList>
            <person name="Carro L."/>
            <person name="Goodfellow M."/>
            <person name="Klenk H.-P."/>
        </authorList>
    </citation>
    <scope>NUCLEOTIDE SEQUENCE [LARGE SCALE GENOMIC DNA]</scope>
    <source>
        <strain evidence="1 2">LB39</strain>
    </source>
</reference>
<dbReference type="EMBL" id="QGSZ01000176">
    <property type="protein sequence ID" value="RQX04275.1"/>
    <property type="molecule type" value="Genomic_DNA"/>
</dbReference>
<comment type="caution">
    <text evidence="1">The sequence shown here is derived from an EMBL/GenBank/DDBJ whole genome shotgun (WGS) entry which is preliminary data.</text>
</comment>
<accession>A0A3N9WTQ6</accession>
<dbReference type="AlphaFoldDB" id="A0A3N9WTQ6"/>